<evidence type="ECO:0000256" key="2">
    <source>
        <dbReference type="ARBA" id="ARBA00006005"/>
    </source>
</evidence>
<dbReference type="EMBL" id="ADBJ01000029">
    <property type="protein sequence ID" value="EFA80589.1"/>
    <property type="molecule type" value="Genomic_DNA"/>
</dbReference>
<evidence type="ECO:0000256" key="4">
    <source>
        <dbReference type="ARBA" id="ARBA00022741"/>
    </source>
</evidence>
<gene>
    <name evidence="15" type="primary">smc4</name>
    <name evidence="15" type="ORF">PPL_06528</name>
</gene>
<evidence type="ECO:0000256" key="7">
    <source>
        <dbReference type="ARBA" id="ARBA00023054"/>
    </source>
</evidence>
<evidence type="ECO:0000256" key="10">
    <source>
        <dbReference type="ARBA" id="ARBA00023306"/>
    </source>
</evidence>
<feature type="region of interest" description="Disordered" evidence="13">
    <location>
        <begin position="1"/>
        <end position="61"/>
    </location>
</feature>
<evidence type="ECO:0000313" key="15">
    <source>
        <dbReference type="EMBL" id="EFA80589.1"/>
    </source>
</evidence>
<dbReference type="PIRSF" id="PIRSF005719">
    <property type="entry name" value="SMC"/>
    <property type="match status" value="1"/>
</dbReference>
<dbReference type="FunFam" id="3.40.50.300:FF:000585">
    <property type="entry name" value="Structural maintenance of chromosomes 4"/>
    <property type="match status" value="1"/>
</dbReference>
<dbReference type="FunFam" id="3.40.50.300:FF:000481">
    <property type="entry name" value="Structural maintenance of chromosomes 4"/>
    <property type="match status" value="1"/>
</dbReference>
<comment type="similarity">
    <text evidence="2">Belongs to the SMC family. SMC4 subfamily.</text>
</comment>
<dbReference type="GeneID" id="31362010"/>
<dbReference type="Gene3D" id="3.40.50.300">
    <property type="entry name" value="P-loop containing nucleotide triphosphate hydrolases"/>
    <property type="match status" value="2"/>
</dbReference>
<keyword evidence="9 11" id="KW-0539">Nucleus</keyword>
<feature type="region of interest" description="Disordered" evidence="13">
    <location>
        <begin position="1303"/>
        <end position="1324"/>
    </location>
</feature>
<dbReference type="STRING" id="670386.D3BDE5"/>
<sequence length="1324" mass="151623">MDEDTFIESSQNGSSSNSNKSKKVTTTSTSSSSNNNSQKNQNQILQDKLSQKNDGIGVTDMGGKKTRRLMIKMMELENFKSYAGKQVIGPFHKCFTSVIGPNGSGKSNVIDAMLFVFGRRAKQIRLNKVSELVHNSSQHRNVQSARVSVYFHDIIDHEDTDDYEVVDGTELVVTRTANKKNESHYYINGEKSSFTAVTELLKGRGIDLDNNRFLILQGEVEQIALMKPKAQNPSEEGLLEYLEDIIGSNRFVTQIEDSYKAVERINEDRTSIMNRVKLIEKERESLEESKNEAEGLLRFELDKIEIKSAQIQIRRYQAEQSNQSHLDAREQLEKKLAKEKAASVETREKLKEFEKTLKAELKIKETLNAALERCKDEHQALQKRIIKNKEEMKHLKTMTKKNETVLQDEETRGAELSANIKKLKDDIIKNEKESALLPKKLVEAEKELEEMLESLKGETGELQAEMEEQQKQLMPWSKKYLEIKSKVDIQQSEIDVLSKDFNVSQQRLDEANQALDQTKVTVDQRTKEIAAAKKELETIKSGIKSIESELKQVKQQEEQVYSQLQQKRISTEEIRSQLTESNSRNTVLDRLMRLKETGQIPGIHGRLGDLGAIDKKYDVAISTACPSLENIVVDTTATAEQCVEVLRRESLGRATFIIIDKISYLDKQTEKIDTPDNTPRLFDLIKMKDNMYATAFYYALRDTLVADDLDKATKVAYGSSKRYRVVTLDGSLIDTSGAMSGGGSRVMRGAMGSKLQANPIEEKKKLGKLDEEIKQLSAEMQSIRSNKTELESQLATAMKRKSELELELPKMEMDIKAAHKKSEELSKAIPELQKQVKAASARQSQVEQLKQALAGDLDEFHKLKGKVEKLEKVIQDVQNKIINIGGSKLKKRREKVEQLQQQIDECQRTITKSHVQIKSSEKSIEKSKRIVEENQRELAENQEQIEKLKLDQETIKVEGEELNVRFQKADEDLNQKDTELVDVKKEQDKLKKIEQKATLVELDIQNSIDDVTRIIKENQDKAASLMKRFDDLNKSKQSYKILDSDPDEPLKVFSTEELVEMSESYDDLTKKYESIDLQLKNSAGKLNIGAIKEYRAKDEDYKRRQKELDDITEQRDNHRRTYDNLRKNRLDEFMNGFQIITNKLKEMYQMITFGGDAELELADQSDPFSEGIIFSVRPPKKSWKNISNLSGGEKTLSSLSLVFALHHYKPTPLYVMDEIDAALDYRNVSIVAHYIQKRTKNAQFVIISLRNYMFELADRLVGIFKVNHCTGSITINPKSYATQTTEETQKVKDFVEERRIAEAKRAMEEDEELDDDDDEFEDEE</sequence>
<name>D3BDE5_HETP5</name>
<dbReference type="InterPro" id="IPR027417">
    <property type="entry name" value="P-loop_NTPase"/>
</dbReference>
<dbReference type="SUPFAM" id="SSF57997">
    <property type="entry name" value="Tropomyosin"/>
    <property type="match status" value="1"/>
</dbReference>
<feature type="compositionally biased region" description="Acidic residues" evidence="13">
    <location>
        <begin position="1308"/>
        <end position="1324"/>
    </location>
</feature>
<dbReference type="GO" id="GO:0016887">
    <property type="term" value="F:ATP hydrolysis activity"/>
    <property type="evidence" value="ECO:0007669"/>
    <property type="project" value="InterPro"/>
</dbReference>
<dbReference type="InterPro" id="IPR010935">
    <property type="entry name" value="SMC_hinge"/>
</dbReference>
<evidence type="ECO:0000256" key="5">
    <source>
        <dbReference type="ARBA" id="ARBA00022776"/>
    </source>
</evidence>
<dbReference type="PANTHER" id="PTHR18937">
    <property type="entry name" value="STRUCTURAL MAINTENANCE OF CHROMOSOMES SMC FAMILY MEMBER"/>
    <property type="match status" value="1"/>
</dbReference>
<comment type="caution">
    <text evidence="15">The sequence shown here is derived from an EMBL/GenBank/DDBJ whole genome shotgun (WGS) entry which is preliminary data.</text>
</comment>
<dbReference type="RefSeq" id="XP_020432709.1">
    <property type="nucleotide sequence ID" value="XM_020577382.1"/>
</dbReference>
<dbReference type="PANTHER" id="PTHR18937:SF172">
    <property type="entry name" value="STRUCTURAL MAINTENANCE OF CHROMOSOMES PROTEIN"/>
    <property type="match status" value="1"/>
</dbReference>
<organism evidence="15 16">
    <name type="scientific">Heterostelium pallidum (strain ATCC 26659 / Pp 5 / PN500)</name>
    <name type="common">Cellular slime mold</name>
    <name type="synonym">Polysphondylium pallidum</name>
    <dbReference type="NCBI Taxonomy" id="670386"/>
    <lineage>
        <taxon>Eukaryota</taxon>
        <taxon>Amoebozoa</taxon>
        <taxon>Evosea</taxon>
        <taxon>Eumycetozoa</taxon>
        <taxon>Dictyostelia</taxon>
        <taxon>Acytosteliales</taxon>
        <taxon>Acytosteliaceae</taxon>
        <taxon>Heterostelium</taxon>
    </lineage>
</organism>
<dbReference type="Pfam" id="PF06470">
    <property type="entry name" value="SMC_hinge"/>
    <property type="match status" value="1"/>
</dbReference>
<evidence type="ECO:0000256" key="9">
    <source>
        <dbReference type="ARBA" id="ARBA00023242"/>
    </source>
</evidence>
<dbReference type="InterPro" id="IPR024704">
    <property type="entry name" value="SMC"/>
</dbReference>
<keyword evidence="16" id="KW-1185">Reference proteome</keyword>
<dbReference type="Gene3D" id="1.20.5.340">
    <property type="match status" value="1"/>
</dbReference>
<comment type="subcellular location">
    <subcellularLocation>
        <location evidence="1 11">Nucleus</location>
    </subcellularLocation>
</comment>
<dbReference type="GO" id="GO:0007076">
    <property type="term" value="P:mitotic chromosome condensation"/>
    <property type="evidence" value="ECO:0007669"/>
    <property type="project" value="TreeGrafter"/>
</dbReference>
<dbReference type="Gene3D" id="1.20.1060.20">
    <property type="match status" value="1"/>
</dbReference>
<keyword evidence="7 12" id="KW-0175">Coiled coil</keyword>
<feature type="coiled-coil region" evidence="12">
    <location>
        <begin position="766"/>
        <end position="1035"/>
    </location>
</feature>
<dbReference type="InterPro" id="IPR003395">
    <property type="entry name" value="RecF/RecN/SMC_N"/>
</dbReference>
<dbReference type="GO" id="GO:0051301">
    <property type="term" value="P:cell division"/>
    <property type="evidence" value="ECO:0007669"/>
    <property type="project" value="UniProtKB-KW"/>
</dbReference>
<dbReference type="InParanoid" id="D3BDE5"/>
<evidence type="ECO:0000256" key="11">
    <source>
        <dbReference type="PIRNR" id="PIRNR005719"/>
    </source>
</evidence>
<dbReference type="SUPFAM" id="SSF75553">
    <property type="entry name" value="Smc hinge domain"/>
    <property type="match status" value="1"/>
</dbReference>
<reference evidence="15 16" key="1">
    <citation type="journal article" date="2011" name="Genome Res.">
        <title>Phylogeny-wide analysis of social amoeba genomes highlights ancient origins for complex intercellular communication.</title>
        <authorList>
            <person name="Heidel A.J."/>
            <person name="Lawal H.M."/>
            <person name="Felder M."/>
            <person name="Schilde C."/>
            <person name="Helps N.R."/>
            <person name="Tunggal B."/>
            <person name="Rivero F."/>
            <person name="John U."/>
            <person name="Schleicher M."/>
            <person name="Eichinger L."/>
            <person name="Platzer M."/>
            <person name="Noegel A.A."/>
            <person name="Schaap P."/>
            <person name="Gloeckner G."/>
        </authorList>
    </citation>
    <scope>NUCLEOTIDE SEQUENCE [LARGE SCALE GENOMIC DNA]</scope>
    <source>
        <strain evidence="16">ATCC 26659 / Pp 5 / PN500</strain>
    </source>
</reference>
<evidence type="ECO:0000256" key="8">
    <source>
        <dbReference type="ARBA" id="ARBA00023067"/>
    </source>
</evidence>
<dbReference type="OMA" id="CPALDNM"/>
<accession>D3BDE5</accession>
<evidence type="ECO:0000256" key="12">
    <source>
        <dbReference type="SAM" id="Coils"/>
    </source>
</evidence>
<keyword evidence="5" id="KW-0498">Mitosis</keyword>
<feature type="coiled-coil region" evidence="12">
    <location>
        <begin position="508"/>
        <end position="567"/>
    </location>
</feature>
<dbReference type="FunFam" id="1.20.1060.20:FF:000003">
    <property type="entry name" value="Structural maintenance of chromosomes 4"/>
    <property type="match status" value="1"/>
</dbReference>
<keyword evidence="10" id="KW-0131">Cell cycle</keyword>
<evidence type="ECO:0000256" key="1">
    <source>
        <dbReference type="ARBA" id="ARBA00004123"/>
    </source>
</evidence>
<dbReference type="GO" id="GO:0005634">
    <property type="term" value="C:nucleus"/>
    <property type="evidence" value="ECO:0007669"/>
    <property type="project" value="UniProtKB-SubCell"/>
</dbReference>
<feature type="domain" description="SMC hinge" evidence="14">
    <location>
        <begin position="601"/>
        <end position="716"/>
    </location>
</feature>
<keyword evidence="8" id="KW-0226">DNA condensation</keyword>
<dbReference type="FunCoup" id="D3BDE5">
    <property type="interactions" value="628"/>
</dbReference>
<evidence type="ECO:0000259" key="14">
    <source>
        <dbReference type="SMART" id="SM00968"/>
    </source>
</evidence>
<evidence type="ECO:0000256" key="13">
    <source>
        <dbReference type="SAM" id="MobiDB-lite"/>
    </source>
</evidence>
<evidence type="ECO:0000256" key="3">
    <source>
        <dbReference type="ARBA" id="ARBA00022618"/>
    </source>
</evidence>
<protein>
    <recommendedName>
        <fullName evidence="11">Structural maintenance of chromosomes protein</fullName>
    </recommendedName>
</protein>
<dbReference type="Pfam" id="PF02463">
    <property type="entry name" value="SMC_N"/>
    <property type="match status" value="1"/>
</dbReference>
<evidence type="ECO:0000313" key="16">
    <source>
        <dbReference type="Proteomes" id="UP000001396"/>
    </source>
</evidence>
<proteinExistence type="inferred from homology"/>
<dbReference type="Gene3D" id="1.20.120.330">
    <property type="entry name" value="Nucleotidyltransferases domain 2"/>
    <property type="match status" value="1"/>
</dbReference>
<dbReference type="FunFam" id="3.30.70.1620:FF:000003">
    <property type="entry name" value="Structural maintenance of chromosomes 4"/>
    <property type="match status" value="1"/>
</dbReference>
<dbReference type="InterPro" id="IPR036277">
    <property type="entry name" value="SMC_hinge_sf"/>
</dbReference>
<dbReference type="SUPFAM" id="SSF52540">
    <property type="entry name" value="P-loop containing nucleoside triphosphate hydrolases"/>
    <property type="match status" value="1"/>
</dbReference>
<feature type="coiled-coil region" evidence="12">
    <location>
        <begin position="269"/>
        <end position="296"/>
    </location>
</feature>
<keyword evidence="6" id="KW-0067">ATP-binding</keyword>
<feature type="coiled-coil region" evidence="12">
    <location>
        <begin position="322"/>
        <end position="472"/>
    </location>
</feature>
<keyword evidence="3" id="KW-0132">Cell division</keyword>
<keyword evidence="4" id="KW-0547">Nucleotide-binding</keyword>
<feature type="compositionally biased region" description="Low complexity" evidence="13">
    <location>
        <begin position="9"/>
        <end position="43"/>
    </location>
</feature>
<dbReference type="Gene3D" id="3.30.70.1620">
    <property type="match status" value="1"/>
</dbReference>
<dbReference type="GO" id="GO:0000796">
    <property type="term" value="C:condensin complex"/>
    <property type="evidence" value="ECO:0007669"/>
    <property type="project" value="TreeGrafter"/>
</dbReference>
<dbReference type="GO" id="GO:0005524">
    <property type="term" value="F:ATP binding"/>
    <property type="evidence" value="ECO:0007669"/>
    <property type="project" value="UniProtKB-KW"/>
</dbReference>
<feature type="coiled-coil region" evidence="12">
    <location>
        <begin position="1101"/>
        <end position="1128"/>
    </location>
</feature>
<evidence type="ECO:0000256" key="6">
    <source>
        <dbReference type="ARBA" id="ARBA00022840"/>
    </source>
</evidence>
<dbReference type="SMART" id="SM00968">
    <property type="entry name" value="SMC_hinge"/>
    <property type="match status" value="1"/>
</dbReference>
<dbReference type="Proteomes" id="UP000001396">
    <property type="component" value="Unassembled WGS sequence"/>
</dbReference>